<dbReference type="GeneID" id="5969861"/>
<accession>Q0V0Q9</accession>
<organism evidence="1 2">
    <name type="scientific">Phaeosphaeria nodorum (strain SN15 / ATCC MYA-4574 / FGSC 10173)</name>
    <name type="common">Glume blotch fungus</name>
    <name type="synonym">Parastagonospora nodorum</name>
    <dbReference type="NCBI Taxonomy" id="321614"/>
    <lineage>
        <taxon>Eukaryota</taxon>
        <taxon>Fungi</taxon>
        <taxon>Dikarya</taxon>
        <taxon>Ascomycota</taxon>
        <taxon>Pezizomycotina</taxon>
        <taxon>Dothideomycetes</taxon>
        <taxon>Pleosporomycetidae</taxon>
        <taxon>Pleosporales</taxon>
        <taxon>Pleosporineae</taxon>
        <taxon>Phaeosphaeriaceae</taxon>
        <taxon>Parastagonospora</taxon>
    </lineage>
</organism>
<reference evidence="2" key="1">
    <citation type="journal article" date="2007" name="Plant Cell">
        <title>Dothideomycete-plant interactions illuminated by genome sequencing and EST analysis of the wheat pathogen Stagonospora nodorum.</title>
        <authorList>
            <person name="Hane J.K."/>
            <person name="Lowe R.G."/>
            <person name="Solomon P.S."/>
            <person name="Tan K.C."/>
            <person name="Schoch C.L."/>
            <person name="Spatafora J.W."/>
            <person name="Crous P.W."/>
            <person name="Kodira C."/>
            <person name="Birren B.W."/>
            <person name="Galagan J.E."/>
            <person name="Torriani S.F."/>
            <person name="McDonald B.A."/>
            <person name="Oliver R.P."/>
        </authorList>
    </citation>
    <scope>NUCLEOTIDE SEQUENCE [LARGE SCALE GENOMIC DNA]</scope>
    <source>
        <strain evidence="2">SN15 / ATCC MYA-4574 / FGSC 10173</strain>
    </source>
</reference>
<proteinExistence type="predicted"/>
<dbReference type="Proteomes" id="UP000001055">
    <property type="component" value="Unassembled WGS sequence"/>
</dbReference>
<gene>
    <name evidence="1" type="ORF">SNOG_02405</name>
</gene>
<dbReference type="VEuPathDB" id="FungiDB:JI435_024050"/>
<dbReference type="RefSeq" id="XP_001793011.1">
    <property type="nucleotide sequence ID" value="XM_001792959.1"/>
</dbReference>
<dbReference type="EMBL" id="CH445327">
    <property type="protein sequence ID" value="EAT90617.2"/>
    <property type="molecule type" value="Genomic_DNA"/>
</dbReference>
<sequence>MRRWCANVTPRGPTARFTGPFCFFDLPRELRHMICYLARTATPDLYRATLNERPSPLIDTTTHYQQEADGWMPDRHYPLCVRVSHAFLSEAMEQYFRNVGWVARIPGSIFTTRIYLNSAKFSNPSKFQIMLETSVLTCKRRIVGWIPNSDYSRDVIEVYNKLEQGLRGPDGLKTLYMDLAVSLDRTKNVVAIDLSGLEAIGFSIDKLVVDVACTEWDKKKLGQLEGMMKEELRRLGCALIGQQITFTFTRAHPTEVRGARWLSEIRRTWLCFRRSPS</sequence>
<dbReference type="InParanoid" id="Q0V0Q9"/>
<protein>
    <submittedName>
        <fullName evidence="1">Uncharacterized protein</fullName>
    </submittedName>
</protein>
<name>Q0V0Q9_PHANO</name>
<evidence type="ECO:0000313" key="2">
    <source>
        <dbReference type="Proteomes" id="UP000001055"/>
    </source>
</evidence>
<dbReference type="KEGG" id="pno:SNOG_02405"/>
<evidence type="ECO:0000313" key="1">
    <source>
        <dbReference type="EMBL" id="EAT90617.2"/>
    </source>
</evidence>
<dbReference type="AlphaFoldDB" id="Q0V0Q9"/>
<dbReference type="HOGENOM" id="CLU_1005125_0_0_1"/>